<comment type="caution">
    <text evidence="2">The sequence shown here is derived from an EMBL/GenBank/DDBJ whole genome shotgun (WGS) entry which is preliminary data.</text>
</comment>
<feature type="signal peptide" evidence="1">
    <location>
        <begin position="1"/>
        <end position="18"/>
    </location>
</feature>
<gene>
    <name evidence="3" type="ORF">OKA104_LOCUS17651</name>
    <name evidence="2" type="ORF">VCS650_LOCUS25038</name>
</gene>
<proteinExistence type="predicted"/>
<sequence length="129" mass="14542">MMIIIIFFLLLFTGHVHTGLIPSYNSSNFNETEPSQPLVIYNNNNHNDNNNNETIFNGNQSSIQTVDKKQFADTVVDLLLDLLEKANLSRTVSVIHNDTELTELVELVEQDDDIKTTTTTTTTTKLIES</sequence>
<dbReference type="EMBL" id="CAJOAY010001061">
    <property type="protein sequence ID" value="CAF3786528.1"/>
    <property type="molecule type" value="Genomic_DNA"/>
</dbReference>
<evidence type="ECO:0000313" key="4">
    <source>
        <dbReference type="Proteomes" id="UP000663891"/>
    </source>
</evidence>
<dbReference type="EMBL" id="CAJNON010000316">
    <property type="protein sequence ID" value="CAF1190717.1"/>
    <property type="molecule type" value="Genomic_DNA"/>
</dbReference>
<evidence type="ECO:0000313" key="3">
    <source>
        <dbReference type="EMBL" id="CAF3786528.1"/>
    </source>
</evidence>
<protein>
    <submittedName>
        <fullName evidence="2">Uncharacterized protein</fullName>
    </submittedName>
</protein>
<evidence type="ECO:0000313" key="2">
    <source>
        <dbReference type="EMBL" id="CAF1190717.1"/>
    </source>
</evidence>
<feature type="chain" id="PRO_5036226319" evidence="1">
    <location>
        <begin position="19"/>
        <end position="129"/>
    </location>
</feature>
<dbReference type="Proteomes" id="UP000663891">
    <property type="component" value="Unassembled WGS sequence"/>
</dbReference>
<keyword evidence="1" id="KW-0732">Signal</keyword>
<dbReference type="AlphaFoldDB" id="A0A814VPX4"/>
<accession>A0A814VPX4</accession>
<reference evidence="2" key="1">
    <citation type="submission" date="2021-02" db="EMBL/GenBank/DDBJ databases">
        <authorList>
            <person name="Nowell W R."/>
        </authorList>
    </citation>
    <scope>NUCLEOTIDE SEQUENCE</scope>
</reference>
<name>A0A814VPX4_9BILA</name>
<evidence type="ECO:0000256" key="1">
    <source>
        <dbReference type="SAM" id="SignalP"/>
    </source>
</evidence>
<organism evidence="2 4">
    <name type="scientific">Adineta steineri</name>
    <dbReference type="NCBI Taxonomy" id="433720"/>
    <lineage>
        <taxon>Eukaryota</taxon>
        <taxon>Metazoa</taxon>
        <taxon>Spiralia</taxon>
        <taxon>Gnathifera</taxon>
        <taxon>Rotifera</taxon>
        <taxon>Eurotatoria</taxon>
        <taxon>Bdelloidea</taxon>
        <taxon>Adinetida</taxon>
        <taxon>Adinetidae</taxon>
        <taxon>Adineta</taxon>
    </lineage>
</organism>
<dbReference type="Proteomes" id="UP000663881">
    <property type="component" value="Unassembled WGS sequence"/>
</dbReference>